<dbReference type="AlphaFoldDB" id="A0A3M7RZ16"/>
<proteinExistence type="predicted"/>
<dbReference type="EMBL" id="REGN01002339">
    <property type="protein sequence ID" value="RNA28804.1"/>
    <property type="molecule type" value="Genomic_DNA"/>
</dbReference>
<accession>A0A3M7RZ16</accession>
<comment type="caution">
    <text evidence="1">The sequence shown here is derived from an EMBL/GenBank/DDBJ whole genome shotgun (WGS) entry which is preliminary data.</text>
</comment>
<gene>
    <name evidence="1" type="ORF">BpHYR1_024919</name>
</gene>
<evidence type="ECO:0000313" key="2">
    <source>
        <dbReference type="Proteomes" id="UP000276133"/>
    </source>
</evidence>
<reference evidence="1 2" key="1">
    <citation type="journal article" date="2018" name="Sci. Rep.">
        <title>Genomic signatures of local adaptation to the degree of environmental predictability in rotifers.</title>
        <authorList>
            <person name="Franch-Gras L."/>
            <person name="Hahn C."/>
            <person name="Garcia-Roger E.M."/>
            <person name="Carmona M.J."/>
            <person name="Serra M."/>
            <person name="Gomez A."/>
        </authorList>
    </citation>
    <scope>NUCLEOTIDE SEQUENCE [LARGE SCALE GENOMIC DNA]</scope>
    <source>
        <strain evidence="1">HYR1</strain>
    </source>
</reference>
<keyword evidence="2" id="KW-1185">Reference proteome</keyword>
<sequence length="94" mass="10666">MPDFIEVHKRVDFANIAGIVPAIGDTFWSTNTLYIETIAYGVQLTTNPAKFQLVTNKNYCNRYDKNCDEYCDVVADYIEAFFVPFDTAACVSTF</sequence>
<evidence type="ECO:0000313" key="1">
    <source>
        <dbReference type="EMBL" id="RNA28804.1"/>
    </source>
</evidence>
<dbReference type="Proteomes" id="UP000276133">
    <property type="component" value="Unassembled WGS sequence"/>
</dbReference>
<protein>
    <submittedName>
        <fullName evidence="1">Uncharacterized protein</fullName>
    </submittedName>
</protein>
<name>A0A3M7RZ16_BRAPC</name>
<organism evidence="1 2">
    <name type="scientific">Brachionus plicatilis</name>
    <name type="common">Marine rotifer</name>
    <name type="synonym">Brachionus muelleri</name>
    <dbReference type="NCBI Taxonomy" id="10195"/>
    <lineage>
        <taxon>Eukaryota</taxon>
        <taxon>Metazoa</taxon>
        <taxon>Spiralia</taxon>
        <taxon>Gnathifera</taxon>
        <taxon>Rotifera</taxon>
        <taxon>Eurotatoria</taxon>
        <taxon>Monogononta</taxon>
        <taxon>Pseudotrocha</taxon>
        <taxon>Ploima</taxon>
        <taxon>Brachionidae</taxon>
        <taxon>Brachionus</taxon>
    </lineage>
</organism>